<dbReference type="KEGG" id="amy:ADJ76_07355"/>
<keyword evidence="3 5" id="KW-0378">Hydrolase</keyword>
<keyword evidence="7" id="KW-0732">Signal</keyword>
<dbReference type="InterPro" id="IPR036852">
    <property type="entry name" value="Peptidase_S8/S53_dom_sf"/>
</dbReference>
<keyword evidence="2 5" id="KW-0645">Protease</keyword>
<evidence type="ECO:0000256" key="4">
    <source>
        <dbReference type="ARBA" id="ARBA00022825"/>
    </source>
</evidence>
<dbReference type="InterPro" id="IPR000209">
    <property type="entry name" value="Peptidase_S8/S53_dom"/>
</dbReference>
<dbReference type="Gene3D" id="3.40.50.200">
    <property type="entry name" value="Peptidase S8/S53 domain"/>
    <property type="match status" value="1"/>
</dbReference>
<dbReference type="InterPro" id="IPR015500">
    <property type="entry name" value="Peptidase_S8_subtilisin-rel"/>
</dbReference>
<protein>
    <submittedName>
        <fullName evidence="9">S8 family serine peptidase</fullName>
    </submittedName>
</protein>
<dbReference type="PROSITE" id="PS51892">
    <property type="entry name" value="SUBTILASE"/>
    <property type="match status" value="1"/>
</dbReference>
<dbReference type="PROSITE" id="PS51318">
    <property type="entry name" value="TAT"/>
    <property type="match status" value="1"/>
</dbReference>
<evidence type="ECO:0000256" key="2">
    <source>
        <dbReference type="ARBA" id="ARBA00022670"/>
    </source>
</evidence>
<accession>A0AAP9Y9X8</accession>
<dbReference type="PANTHER" id="PTHR43806">
    <property type="entry name" value="PEPTIDASE S8"/>
    <property type="match status" value="1"/>
</dbReference>
<proteinExistence type="inferred from homology"/>
<evidence type="ECO:0000313" key="9">
    <source>
        <dbReference type="EMBL" id="QQC44780.1"/>
    </source>
</evidence>
<feature type="region of interest" description="Disordered" evidence="6">
    <location>
        <begin position="320"/>
        <end position="345"/>
    </location>
</feature>
<evidence type="ECO:0000256" key="1">
    <source>
        <dbReference type="ARBA" id="ARBA00011073"/>
    </source>
</evidence>
<dbReference type="GO" id="GO:0006508">
    <property type="term" value="P:proteolysis"/>
    <property type="evidence" value="ECO:0007669"/>
    <property type="project" value="UniProtKB-KW"/>
</dbReference>
<dbReference type="AlphaFoldDB" id="A0AAP9Y9X8"/>
<dbReference type="Proteomes" id="UP000595220">
    <property type="component" value="Chromosome"/>
</dbReference>
<evidence type="ECO:0000259" key="8">
    <source>
        <dbReference type="Pfam" id="PF00082"/>
    </source>
</evidence>
<keyword evidence="10" id="KW-1185">Reference proteome</keyword>
<feature type="active site" description="Charge relay system" evidence="5">
    <location>
        <position position="71"/>
    </location>
</feature>
<feature type="active site" description="Charge relay system" evidence="5">
    <location>
        <position position="103"/>
    </location>
</feature>
<feature type="chain" id="PRO_5042943419" evidence="7">
    <location>
        <begin position="36"/>
        <end position="395"/>
    </location>
</feature>
<sequence>MVNTNHARARRVRVRACATALAAAAAVLPVGPAAAADTITAADQSYYAYYHLDQARAKGYTGKGVTIAVLDGEVDASAPELAGATVTDKTPCTVTSSLRSKSHGTAMASLLVSKNYGVAPDARLLSYRTSFSSAGDESGSDCIGTNGVGAVSPTSLINHAINDGAQIISVSSSNTQTTKSLKWAVARANARGVIIVSPSGNDATDETIDSFGKWSGVVSVSAIDTNGKRAEYSSWGRGVTTAAVGGPMLARNYETGNNDPTNGTSNSTPLVAGFLALARQKWPDATSNQILQVLTHTGLSDQSGWNKYTGYGAVDAGALVNTDPSQYPDENPLADKGGETSPTPAEVQQYADGLVAPTEIAYDDSYAYRGTDESYLANTDVANPIHIGTSPRYHR</sequence>
<evidence type="ECO:0000256" key="7">
    <source>
        <dbReference type="SAM" id="SignalP"/>
    </source>
</evidence>
<reference evidence="9 10" key="1">
    <citation type="submission" date="2020-12" db="EMBL/GenBank/DDBJ databases">
        <title>FDA dAtabase for Regulatory Grade micrObial Sequences (FDA-ARGOS): Supporting development and validation of Infectious Disease Dx tests.</title>
        <authorList>
            <person name="Sproer C."/>
            <person name="Gronow S."/>
            <person name="Severitt S."/>
            <person name="Schroder I."/>
            <person name="Tallon L."/>
            <person name="Sadzewicz L."/>
            <person name="Zhao X."/>
            <person name="Boylan J."/>
            <person name="Ott S."/>
            <person name="Bowen H."/>
            <person name="Vavikolanu K."/>
            <person name="Mehta A."/>
            <person name="Aluvathingal J."/>
            <person name="Nadendla S."/>
            <person name="Lowell S."/>
            <person name="Myers T."/>
            <person name="Yan Y."/>
            <person name="Sichtig H."/>
        </authorList>
    </citation>
    <scope>NUCLEOTIDE SEQUENCE [LARGE SCALE GENOMIC DNA]</scope>
    <source>
        <strain evidence="9 10">FDAARGOS_985</strain>
    </source>
</reference>
<evidence type="ECO:0000313" key="10">
    <source>
        <dbReference type="Proteomes" id="UP000595220"/>
    </source>
</evidence>
<organism evidence="9 10">
    <name type="scientific">Schaalia meyeri</name>
    <dbReference type="NCBI Taxonomy" id="52773"/>
    <lineage>
        <taxon>Bacteria</taxon>
        <taxon>Bacillati</taxon>
        <taxon>Actinomycetota</taxon>
        <taxon>Actinomycetes</taxon>
        <taxon>Actinomycetales</taxon>
        <taxon>Actinomycetaceae</taxon>
        <taxon>Schaalia</taxon>
    </lineage>
</organism>
<dbReference type="RefSeq" id="WP_050695452.1">
    <property type="nucleotide sequence ID" value="NZ_CP012072.1"/>
</dbReference>
<dbReference type="PRINTS" id="PR00723">
    <property type="entry name" value="SUBTILISIN"/>
</dbReference>
<evidence type="ECO:0000256" key="5">
    <source>
        <dbReference type="PROSITE-ProRule" id="PRU01240"/>
    </source>
</evidence>
<keyword evidence="4 5" id="KW-0720">Serine protease</keyword>
<dbReference type="PANTHER" id="PTHR43806:SF11">
    <property type="entry name" value="CEREVISIN-RELATED"/>
    <property type="match status" value="1"/>
</dbReference>
<dbReference type="GO" id="GO:0004252">
    <property type="term" value="F:serine-type endopeptidase activity"/>
    <property type="evidence" value="ECO:0007669"/>
    <property type="project" value="UniProtKB-UniRule"/>
</dbReference>
<evidence type="ECO:0000256" key="3">
    <source>
        <dbReference type="ARBA" id="ARBA00022801"/>
    </source>
</evidence>
<gene>
    <name evidence="9" type="ORF">I6H42_08050</name>
</gene>
<comment type="similarity">
    <text evidence="1 5">Belongs to the peptidase S8 family.</text>
</comment>
<dbReference type="InterPro" id="IPR050131">
    <property type="entry name" value="Peptidase_S8_subtilisin-like"/>
</dbReference>
<feature type="signal peptide" evidence="7">
    <location>
        <begin position="1"/>
        <end position="35"/>
    </location>
</feature>
<feature type="active site" description="Charge relay system" evidence="5">
    <location>
        <position position="265"/>
    </location>
</feature>
<dbReference type="PROSITE" id="PS00138">
    <property type="entry name" value="SUBTILASE_SER"/>
    <property type="match status" value="1"/>
</dbReference>
<evidence type="ECO:0000256" key="6">
    <source>
        <dbReference type="SAM" id="MobiDB-lite"/>
    </source>
</evidence>
<dbReference type="EMBL" id="CP066065">
    <property type="protein sequence ID" value="QQC44780.1"/>
    <property type="molecule type" value="Genomic_DNA"/>
</dbReference>
<dbReference type="InterPro" id="IPR006311">
    <property type="entry name" value="TAT_signal"/>
</dbReference>
<name>A0AAP9Y9X8_9ACTO</name>
<dbReference type="CDD" id="cd00306">
    <property type="entry name" value="Peptidases_S8_S53"/>
    <property type="match status" value="1"/>
</dbReference>
<feature type="domain" description="Peptidase S8/S53" evidence="8">
    <location>
        <begin position="62"/>
        <end position="312"/>
    </location>
</feature>
<dbReference type="InterPro" id="IPR023828">
    <property type="entry name" value="Peptidase_S8_Ser-AS"/>
</dbReference>
<dbReference type="Pfam" id="PF00082">
    <property type="entry name" value="Peptidase_S8"/>
    <property type="match status" value="1"/>
</dbReference>
<dbReference type="SUPFAM" id="SSF52743">
    <property type="entry name" value="Subtilisin-like"/>
    <property type="match status" value="1"/>
</dbReference>